<evidence type="ECO:0000313" key="2">
    <source>
        <dbReference type="Proteomes" id="UP000689195"/>
    </source>
</evidence>
<comment type="caution">
    <text evidence="1">The sequence shown here is derived from an EMBL/GenBank/DDBJ whole genome shotgun (WGS) entry which is preliminary data.</text>
</comment>
<dbReference type="AlphaFoldDB" id="A0A8S1Y2H6"/>
<evidence type="ECO:0000313" key="1">
    <source>
        <dbReference type="EMBL" id="CAD8205814.1"/>
    </source>
</evidence>
<sequence length="181" mass="21118">MSIHEVQSFELLTQAEHGDVQGRHYEFERYLPTSHDVQVLLVPEHVLQFVSQIEQLDVQVAHQAGQAQQFEPDLKNLGKQVEQIFYNIMFRLQTLHPFQQALHEIIKEQKPGLHSSHFDASGQLTQLDIQSTHQPLTSTYPQLQLQVTKIVQRVFTQTVHQNKVDSKYFVGHQKNKQYIRN</sequence>
<protein>
    <submittedName>
        <fullName evidence="1">Uncharacterized protein</fullName>
    </submittedName>
</protein>
<keyword evidence="2" id="KW-1185">Reference proteome</keyword>
<name>A0A8S1Y2H6_9CILI</name>
<gene>
    <name evidence="1" type="ORF">PPENT_87.1.T1420011</name>
</gene>
<dbReference type="Proteomes" id="UP000689195">
    <property type="component" value="Unassembled WGS sequence"/>
</dbReference>
<accession>A0A8S1Y2H6</accession>
<dbReference type="EMBL" id="CAJJDO010000142">
    <property type="protein sequence ID" value="CAD8205814.1"/>
    <property type="molecule type" value="Genomic_DNA"/>
</dbReference>
<proteinExistence type="predicted"/>
<organism evidence="1 2">
    <name type="scientific">Paramecium pentaurelia</name>
    <dbReference type="NCBI Taxonomy" id="43138"/>
    <lineage>
        <taxon>Eukaryota</taxon>
        <taxon>Sar</taxon>
        <taxon>Alveolata</taxon>
        <taxon>Ciliophora</taxon>
        <taxon>Intramacronucleata</taxon>
        <taxon>Oligohymenophorea</taxon>
        <taxon>Peniculida</taxon>
        <taxon>Parameciidae</taxon>
        <taxon>Paramecium</taxon>
    </lineage>
</organism>
<reference evidence="1" key="1">
    <citation type="submission" date="2021-01" db="EMBL/GenBank/DDBJ databases">
        <authorList>
            <consortium name="Genoscope - CEA"/>
            <person name="William W."/>
        </authorList>
    </citation>
    <scope>NUCLEOTIDE SEQUENCE</scope>
</reference>